<name>A0A922CY62_MANSE</name>
<dbReference type="Proteomes" id="UP000791440">
    <property type="component" value="Unassembled WGS sequence"/>
</dbReference>
<feature type="signal peptide" evidence="2">
    <location>
        <begin position="1"/>
        <end position="20"/>
    </location>
</feature>
<feature type="chain" id="PRO_5036757908" description="Nose resistant-to-fluoxetine protein N-terminal domain-containing protein" evidence="2">
    <location>
        <begin position="21"/>
        <end position="351"/>
    </location>
</feature>
<keyword evidence="5" id="KW-1185">Reference proteome</keyword>
<proteinExistence type="predicted"/>
<evidence type="ECO:0000313" key="4">
    <source>
        <dbReference type="EMBL" id="KAG6464225.1"/>
    </source>
</evidence>
<accession>A0A922CY62</accession>
<feature type="domain" description="Nose resistant-to-fluoxetine protein N-terminal" evidence="3">
    <location>
        <begin position="56"/>
        <end position="199"/>
    </location>
</feature>
<organism evidence="4 5">
    <name type="scientific">Manduca sexta</name>
    <name type="common">Tobacco hawkmoth</name>
    <name type="synonym">Tobacco hornworm</name>
    <dbReference type="NCBI Taxonomy" id="7130"/>
    <lineage>
        <taxon>Eukaryota</taxon>
        <taxon>Metazoa</taxon>
        <taxon>Ecdysozoa</taxon>
        <taxon>Arthropoda</taxon>
        <taxon>Hexapoda</taxon>
        <taxon>Insecta</taxon>
        <taxon>Pterygota</taxon>
        <taxon>Neoptera</taxon>
        <taxon>Endopterygota</taxon>
        <taxon>Lepidoptera</taxon>
        <taxon>Glossata</taxon>
        <taxon>Ditrysia</taxon>
        <taxon>Bombycoidea</taxon>
        <taxon>Sphingidae</taxon>
        <taxon>Sphinginae</taxon>
        <taxon>Sphingini</taxon>
        <taxon>Manduca</taxon>
    </lineage>
</organism>
<dbReference type="PANTHER" id="PTHR11161:SF0">
    <property type="entry name" value="O-ACYLTRANSFERASE LIKE PROTEIN"/>
    <property type="match status" value="1"/>
</dbReference>
<dbReference type="InterPro" id="IPR006621">
    <property type="entry name" value="Nose-resist-to-fluoxetine_N"/>
</dbReference>
<evidence type="ECO:0000259" key="3">
    <source>
        <dbReference type="SMART" id="SM00703"/>
    </source>
</evidence>
<feature type="transmembrane region" description="Helical" evidence="1">
    <location>
        <begin position="209"/>
        <end position="230"/>
    </location>
</feature>
<dbReference type="PANTHER" id="PTHR11161">
    <property type="entry name" value="O-ACYLTRANSFERASE"/>
    <property type="match status" value="1"/>
</dbReference>
<keyword evidence="1" id="KW-1133">Transmembrane helix</keyword>
<evidence type="ECO:0000256" key="1">
    <source>
        <dbReference type="SAM" id="Phobius"/>
    </source>
</evidence>
<dbReference type="SMART" id="SM00703">
    <property type="entry name" value="NRF"/>
    <property type="match status" value="1"/>
</dbReference>
<protein>
    <recommendedName>
        <fullName evidence="3">Nose resistant-to-fluoxetine protein N-terminal domain-containing protein</fullName>
    </recommendedName>
</protein>
<dbReference type="Pfam" id="PF20146">
    <property type="entry name" value="NRF"/>
    <property type="match status" value="1"/>
</dbReference>
<gene>
    <name evidence="4" type="ORF">O3G_MSEX014369</name>
</gene>
<sequence>MNVLCVALLCLCLFIHDITATSNIINTKNKGKEKTLRTDVDNVIEQLGNEKWEPNETPCVEKTLQLLHNVKNFTLWAVWIWDSIQQPVGILYGSRTQLGNYDQCLKSKGEFRTQYCLADIKLTDPGIDRQEDVNIYGSAELYLKTPSKYGRDFTSITWGVCLPEQCHPESVSKILKILFRRSYFSPLTNSSITVTSCETGESLQYSTGFYVFIALVSILILVTLLSTLYVSQSLSVKDHGNINALQRIAKSFDLVNNYNKLIEERDDIPVVNVLRGLTALGAVHAHHLQIINAYGILNDLGLEKVHMDIIYKVLAFACDFIVRKCSEEIAYIPREIQINLVLNFNNISLEF</sequence>
<keyword evidence="2" id="KW-0732">Signal</keyword>
<dbReference type="InterPro" id="IPR052728">
    <property type="entry name" value="O2_lipid_transport_reg"/>
</dbReference>
<reference evidence="4" key="2">
    <citation type="submission" date="2020-12" db="EMBL/GenBank/DDBJ databases">
        <authorList>
            <person name="Kanost M."/>
        </authorList>
    </citation>
    <scope>NUCLEOTIDE SEQUENCE</scope>
</reference>
<comment type="caution">
    <text evidence="4">The sequence shown here is derived from an EMBL/GenBank/DDBJ whole genome shotgun (WGS) entry which is preliminary data.</text>
</comment>
<keyword evidence="1" id="KW-0472">Membrane</keyword>
<reference evidence="4" key="1">
    <citation type="journal article" date="2016" name="Insect Biochem. Mol. Biol.">
        <title>Multifaceted biological insights from a draft genome sequence of the tobacco hornworm moth, Manduca sexta.</title>
        <authorList>
            <person name="Kanost M.R."/>
            <person name="Arrese E.L."/>
            <person name="Cao X."/>
            <person name="Chen Y.R."/>
            <person name="Chellapilla S."/>
            <person name="Goldsmith M.R."/>
            <person name="Grosse-Wilde E."/>
            <person name="Heckel D.G."/>
            <person name="Herndon N."/>
            <person name="Jiang H."/>
            <person name="Papanicolaou A."/>
            <person name="Qu J."/>
            <person name="Soulages J.L."/>
            <person name="Vogel H."/>
            <person name="Walters J."/>
            <person name="Waterhouse R.M."/>
            <person name="Ahn S.J."/>
            <person name="Almeida F.C."/>
            <person name="An C."/>
            <person name="Aqrawi P."/>
            <person name="Bretschneider A."/>
            <person name="Bryant W.B."/>
            <person name="Bucks S."/>
            <person name="Chao H."/>
            <person name="Chevignon G."/>
            <person name="Christen J.M."/>
            <person name="Clarke D.F."/>
            <person name="Dittmer N.T."/>
            <person name="Ferguson L.C.F."/>
            <person name="Garavelou S."/>
            <person name="Gordon K.H.J."/>
            <person name="Gunaratna R.T."/>
            <person name="Han Y."/>
            <person name="Hauser F."/>
            <person name="He Y."/>
            <person name="Heidel-Fischer H."/>
            <person name="Hirsh A."/>
            <person name="Hu Y."/>
            <person name="Jiang H."/>
            <person name="Kalra D."/>
            <person name="Klinner C."/>
            <person name="Konig C."/>
            <person name="Kovar C."/>
            <person name="Kroll A.R."/>
            <person name="Kuwar S.S."/>
            <person name="Lee S.L."/>
            <person name="Lehman R."/>
            <person name="Li K."/>
            <person name="Li Z."/>
            <person name="Liang H."/>
            <person name="Lovelace S."/>
            <person name="Lu Z."/>
            <person name="Mansfield J.H."/>
            <person name="McCulloch K.J."/>
            <person name="Mathew T."/>
            <person name="Morton B."/>
            <person name="Muzny D.M."/>
            <person name="Neunemann D."/>
            <person name="Ongeri F."/>
            <person name="Pauchet Y."/>
            <person name="Pu L.L."/>
            <person name="Pyrousis I."/>
            <person name="Rao X.J."/>
            <person name="Redding A."/>
            <person name="Roesel C."/>
            <person name="Sanchez-Gracia A."/>
            <person name="Schaack S."/>
            <person name="Shukla A."/>
            <person name="Tetreau G."/>
            <person name="Wang Y."/>
            <person name="Xiong G.H."/>
            <person name="Traut W."/>
            <person name="Walsh T.K."/>
            <person name="Worley K.C."/>
            <person name="Wu D."/>
            <person name="Wu W."/>
            <person name="Wu Y.Q."/>
            <person name="Zhang X."/>
            <person name="Zou Z."/>
            <person name="Zucker H."/>
            <person name="Briscoe A.D."/>
            <person name="Burmester T."/>
            <person name="Clem R.J."/>
            <person name="Feyereisen R."/>
            <person name="Grimmelikhuijzen C.J.P."/>
            <person name="Hamodrakas S.J."/>
            <person name="Hansson B.S."/>
            <person name="Huguet E."/>
            <person name="Jermiin L.S."/>
            <person name="Lan Q."/>
            <person name="Lehman H.K."/>
            <person name="Lorenzen M."/>
            <person name="Merzendorfer H."/>
            <person name="Michalopoulos I."/>
            <person name="Morton D.B."/>
            <person name="Muthukrishnan S."/>
            <person name="Oakeshott J.G."/>
            <person name="Palmer W."/>
            <person name="Park Y."/>
            <person name="Passarelli A.L."/>
            <person name="Rozas J."/>
            <person name="Schwartz L.M."/>
            <person name="Smith W."/>
            <person name="Southgate A."/>
            <person name="Vilcinskas A."/>
            <person name="Vogt R."/>
            <person name="Wang P."/>
            <person name="Werren J."/>
            <person name="Yu X.Q."/>
            <person name="Zhou J.J."/>
            <person name="Brown S.J."/>
            <person name="Scherer S.E."/>
            <person name="Richards S."/>
            <person name="Blissard G.W."/>
        </authorList>
    </citation>
    <scope>NUCLEOTIDE SEQUENCE</scope>
</reference>
<evidence type="ECO:0000313" key="5">
    <source>
        <dbReference type="Proteomes" id="UP000791440"/>
    </source>
</evidence>
<dbReference type="AlphaFoldDB" id="A0A922CY62"/>
<keyword evidence="1" id="KW-0812">Transmembrane</keyword>
<evidence type="ECO:0000256" key="2">
    <source>
        <dbReference type="SAM" id="SignalP"/>
    </source>
</evidence>
<dbReference type="EMBL" id="JH669126">
    <property type="protein sequence ID" value="KAG6464225.1"/>
    <property type="molecule type" value="Genomic_DNA"/>
</dbReference>